<accession>A0AAN8S612</accession>
<dbReference type="EMBL" id="JAWJWE010000036">
    <property type="protein sequence ID" value="KAK6628674.1"/>
    <property type="molecule type" value="Genomic_DNA"/>
</dbReference>
<keyword evidence="1" id="KW-0812">Transmembrane</keyword>
<evidence type="ECO:0008006" key="4">
    <source>
        <dbReference type="Google" id="ProtNLM"/>
    </source>
</evidence>
<gene>
    <name evidence="2" type="ORF">RUM43_002489</name>
</gene>
<comment type="caution">
    <text evidence="2">The sequence shown here is derived from an EMBL/GenBank/DDBJ whole genome shotgun (WGS) entry which is preliminary data.</text>
</comment>
<feature type="transmembrane region" description="Helical" evidence="1">
    <location>
        <begin position="20"/>
        <end position="38"/>
    </location>
</feature>
<evidence type="ECO:0000256" key="1">
    <source>
        <dbReference type="SAM" id="Phobius"/>
    </source>
</evidence>
<proteinExistence type="predicted"/>
<dbReference type="InterPro" id="IPR024491">
    <property type="entry name" value="Se_SelK/SelG"/>
</dbReference>
<evidence type="ECO:0000313" key="2">
    <source>
        <dbReference type="EMBL" id="KAK6628674.1"/>
    </source>
</evidence>
<evidence type="ECO:0000313" key="3">
    <source>
        <dbReference type="Proteomes" id="UP001372834"/>
    </source>
</evidence>
<name>A0AAN8S612_POLSC</name>
<keyword evidence="1" id="KW-1133">Transmembrane helix</keyword>
<dbReference type="AlphaFoldDB" id="A0AAN8S612"/>
<organism evidence="2 3">
    <name type="scientific">Polyplax serrata</name>
    <name type="common">Common mouse louse</name>
    <dbReference type="NCBI Taxonomy" id="468196"/>
    <lineage>
        <taxon>Eukaryota</taxon>
        <taxon>Metazoa</taxon>
        <taxon>Ecdysozoa</taxon>
        <taxon>Arthropoda</taxon>
        <taxon>Hexapoda</taxon>
        <taxon>Insecta</taxon>
        <taxon>Pterygota</taxon>
        <taxon>Neoptera</taxon>
        <taxon>Paraneoptera</taxon>
        <taxon>Psocodea</taxon>
        <taxon>Troctomorpha</taxon>
        <taxon>Phthiraptera</taxon>
        <taxon>Anoplura</taxon>
        <taxon>Polyplacidae</taxon>
        <taxon>Polyplax</taxon>
    </lineage>
</organism>
<keyword evidence="1" id="KW-0472">Membrane</keyword>
<reference evidence="2 3" key="1">
    <citation type="submission" date="2023-10" db="EMBL/GenBank/DDBJ databases">
        <title>Genomes of two closely related lineages of the louse Polyplax serrata with different host specificities.</title>
        <authorList>
            <person name="Martinu J."/>
            <person name="Tarabai H."/>
            <person name="Stefka J."/>
            <person name="Hypsa V."/>
        </authorList>
    </citation>
    <scope>NUCLEOTIDE SEQUENCE [LARGE SCALE GENOMIC DNA]</scope>
    <source>
        <strain evidence="2">HR10_N</strain>
    </source>
</reference>
<sequence length="85" mass="9306">MVYINSDGTIGGRPWYKQISLFFTGFLNVVVAFFRTLFNPALNGKGVQYERNYQGPGGGPPRPPNRRIGRFATIDSCRAPLPGGG</sequence>
<dbReference type="Proteomes" id="UP001372834">
    <property type="component" value="Unassembled WGS sequence"/>
</dbReference>
<dbReference type="Pfam" id="PF10961">
    <property type="entry name" value="SelK_SelG"/>
    <property type="match status" value="1"/>
</dbReference>
<protein>
    <recommendedName>
        <fullName evidence="4">Selenoprotein K</fullName>
    </recommendedName>
</protein>